<dbReference type="Gene3D" id="1.10.1200.10">
    <property type="entry name" value="ACP-like"/>
    <property type="match status" value="1"/>
</dbReference>
<protein>
    <submittedName>
        <fullName evidence="3">Acyl carrier protein</fullName>
    </submittedName>
    <submittedName>
        <fullName evidence="2">Methoxymalonate biosynthesis protein</fullName>
    </submittedName>
</protein>
<dbReference type="EMBL" id="CP065959">
    <property type="protein sequence ID" value="QQC93129.1"/>
    <property type="molecule type" value="Genomic_DNA"/>
</dbReference>
<accession>A0A1P8TAU3</accession>
<reference evidence="2 4" key="1">
    <citation type="submission" date="2016-05" db="EMBL/GenBank/DDBJ databases">
        <authorList>
            <person name="Gu J."/>
        </authorList>
    </citation>
    <scope>NUCLEOTIDE SEQUENCE [LARGE SCALE GENOMIC DNA]</scope>
    <source>
        <strain evidence="2 4">ACCC40021</strain>
    </source>
</reference>
<gene>
    <name evidence="2" type="ORF">A7J05_02370</name>
    <name evidence="3" type="ORF">I8755_35930</name>
</gene>
<dbReference type="Proteomes" id="UP000187191">
    <property type="component" value="Chromosome"/>
</dbReference>
<evidence type="ECO:0000313" key="5">
    <source>
        <dbReference type="Proteomes" id="UP000596130"/>
    </source>
</evidence>
<evidence type="ECO:0000313" key="2">
    <source>
        <dbReference type="EMBL" id="APY84752.1"/>
    </source>
</evidence>
<evidence type="ECO:0000313" key="4">
    <source>
        <dbReference type="Proteomes" id="UP000187191"/>
    </source>
</evidence>
<dbReference type="EMBL" id="CP015588">
    <property type="protein sequence ID" value="APY84752.1"/>
    <property type="molecule type" value="Genomic_DNA"/>
</dbReference>
<dbReference type="PROSITE" id="PS50075">
    <property type="entry name" value="CARRIER"/>
    <property type="match status" value="1"/>
</dbReference>
<evidence type="ECO:0000313" key="3">
    <source>
        <dbReference type="EMBL" id="QQC93129.1"/>
    </source>
</evidence>
<reference evidence="3 5" key="2">
    <citation type="submission" date="2020-12" db="EMBL/GenBank/DDBJ databases">
        <title>Identification and biosynthesis of polyene macrolides produced by Streptomyces alfalfae Men-myco-93-63.</title>
        <authorList>
            <person name="Liu D."/>
            <person name="Li Y."/>
            <person name="Liu L."/>
            <person name="Han X."/>
            <person name="Shen F."/>
        </authorList>
    </citation>
    <scope>NUCLEOTIDE SEQUENCE [LARGE SCALE GENOMIC DNA]</scope>
    <source>
        <strain evidence="3 5">Men-myco-93-63</strain>
    </source>
</reference>
<evidence type="ECO:0000259" key="1">
    <source>
        <dbReference type="PROSITE" id="PS50075"/>
    </source>
</evidence>
<dbReference type="RefSeq" id="WP_062777796.1">
    <property type="nucleotide sequence ID" value="NZ_CP015588.1"/>
</dbReference>
<sequence length="93" mass="10194">MSEPTTTPPLSAEHVRTELKRFLEERTKTDWAVDTDLFATGGVSSLFAMELVVHVEKTFGIAVEGPDLRIDNFRTVDAMTALVLRLAEAGSGE</sequence>
<keyword evidence="4" id="KW-1185">Reference proteome</keyword>
<dbReference type="Pfam" id="PF00550">
    <property type="entry name" value="PP-binding"/>
    <property type="match status" value="1"/>
</dbReference>
<dbReference type="AlphaFoldDB" id="A0A1P8TAU3"/>
<proteinExistence type="predicted"/>
<dbReference type="InterPro" id="IPR009081">
    <property type="entry name" value="PP-bd_ACP"/>
</dbReference>
<organism evidence="3 5">
    <name type="scientific">Streptomyces alfalfae</name>
    <dbReference type="NCBI Taxonomy" id="1642299"/>
    <lineage>
        <taxon>Bacteria</taxon>
        <taxon>Bacillati</taxon>
        <taxon>Actinomycetota</taxon>
        <taxon>Actinomycetes</taxon>
        <taxon>Kitasatosporales</taxon>
        <taxon>Streptomycetaceae</taxon>
        <taxon>Streptomyces</taxon>
    </lineage>
</organism>
<dbReference type="KEGG" id="ssia:A7J05_02370"/>
<feature type="domain" description="Carrier" evidence="1">
    <location>
        <begin position="9"/>
        <end position="87"/>
    </location>
</feature>
<dbReference type="Proteomes" id="UP000596130">
    <property type="component" value="Chromosome"/>
</dbReference>
<dbReference type="InterPro" id="IPR036736">
    <property type="entry name" value="ACP-like_sf"/>
</dbReference>
<name>A0A1P8TAU3_9ACTN</name>
<dbReference type="OrthoDB" id="677810at2"/>
<dbReference type="SUPFAM" id="SSF47336">
    <property type="entry name" value="ACP-like"/>
    <property type="match status" value="1"/>
</dbReference>